<dbReference type="InterPro" id="IPR005119">
    <property type="entry name" value="LysR_subst-bd"/>
</dbReference>
<proteinExistence type="inferred from homology"/>
<comment type="similarity">
    <text evidence="1">Belongs to the LysR transcriptional regulatory family.</text>
</comment>
<protein>
    <submittedName>
        <fullName evidence="6">LysR family transcriptional regulator</fullName>
    </submittedName>
</protein>
<dbReference type="PANTHER" id="PTHR30346:SF29">
    <property type="entry name" value="LYSR SUBSTRATE-BINDING"/>
    <property type="match status" value="1"/>
</dbReference>
<evidence type="ECO:0000256" key="1">
    <source>
        <dbReference type="ARBA" id="ARBA00009437"/>
    </source>
</evidence>
<reference evidence="7" key="1">
    <citation type="submission" date="2023-07" db="EMBL/GenBank/DDBJ databases">
        <title>Novel species in the genus Lipingzhangella isolated from Sambhar Salt Lake.</title>
        <authorList>
            <person name="Jiya N."/>
            <person name="Kajale S."/>
            <person name="Sharma A."/>
        </authorList>
    </citation>
    <scope>NUCLEOTIDE SEQUENCE [LARGE SCALE GENOMIC DNA]</scope>
    <source>
        <strain evidence="7">LS1_29</strain>
    </source>
</reference>
<dbReference type="InterPro" id="IPR000847">
    <property type="entry name" value="LysR_HTH_N"/>
</dbReference>
<dbReference type="Pfam" id="PF00126">
    <property type="entry name" value="HTH_1"/>
    <property type="match status" value="1"/>
</dbReference>
<comment type="caution">
    <text evidence="6">The sequence shown here is derived from an EMBL/GenBank/DDBJ whole genome shotgun (WGS) entry which is preliminary data.</text>
</comment>
<evidence type="ECO:0000256" key="3">
    <source>
        <dbReference type="ARBA" id="ARBA00023125"/>
    </source>
</evidence>
<evidence type="ECO:0000313" key="7">
    <source>
        <dbReference type="Proteomes" id="UP001250214"/>
    </source>
</evidence>
<dbReference type="PANTHER" id="PTHR30346">
    <property type="entry name" value="TRANSCRIPTIONAL DUAL REGULATOR HCAR-RELATED"/>
    <property type="match status" value="1"/>
</dbReference>
<keyword evidence="2" id="KW-0805">Transcription regulation</keyword>
<evidence type="ECO:0000259" key="5">
    <source>
        <dbReference type="PROSITE" id="PS50931"/>
    </source>
</evidence>
<evidence type="ECO:0000313" key="6">
    <source>
        <dbReference type="EMBL" id="MDS1269247.1"/>
    </source>
</evidence>
<sequence>MTLDANRLRVLVEIAHAGSITAAAERMAFTPAALSQQMTKLEREVGCALIERVRGGVRLTHAGRVAVEHGERVLGELRDAEAALQAAAGAWTTRLGLGAFASAGKILVPQALASFRTAHPHVRLALQDLEPPEGYGLVTSGDLDLLLTHCYPGTSLPAAPALHRERLLVDPLMLVLPDTHAAAVHSVDTPLGLRDLADEEWICGGPGVSNRTALDRVAHQADVEVTVAYETRDYEVTLALVRAGIGVSLIPASVLRAAPQQGWMSRPLSGPALHREIYAVHRRRARGPVLEMVSMLRQAATRTLA</sequence>
<dbReference type="Proteomes" id="UP001250214">
    <property type="component" value="Unassembled WGS sequence"/>
</dbReference>
<keyword evidence="7" id="KW-1185">Reference proteome</keyword>
<dbReference type="RefSeq" id="WP_310910741.1">
    <property type="nucleotide sequence ID" value="NZ_JAVLVT010000001.1"/>
</dbReference>
<evidence type="ECO:0000256" key="2">
    <source>
        <dbReference type="ARBA" id="ARBA00023015"/>
    </source>
</evidence>
<accession>A0ABU2H1R7</accession>
<gene>
    <name evidence="6" type="ORF">RIF23_02930</name>
</gene>
<keyword evidence="4" id="KW-0804">Transcription</keyword>
<dbReference type="PROSITE" id="PS50931">
    <property type="entry name" value="HTH_LYSR"/>
    <property type="match status" value="1"/>
</dbReference>
<dbReference type="EMBL" id="JAVLVT010000001">
    <property type="protein sequence ID" value="MDS1269247.1"/>
    <property type="molecule type" value="Genomic_DNA"/>
</dbReference>
<dbReference type="Gene3D" id="3.40.190.10">
    <property type="entry name" value="Periplasmic binding protein-like II"/>
    <property type="match status" value="2"/>
</dbReference>
<dbReference type="InterPro" id="IPR036390">
    <property type="entry name" value="WH_DNA-bd_sf"/>
</dbReference>
<dbReference type="SUPFAM" id="SSF46785">
    <property type="entry name" value="Winged helix' DNA-binding domain"/>
    <property type="match status" value="1"/>
</dbReference>
<dbReference type="Pfam" id="PF03466">
    <property type="entry name" value="LysR_substrate"/>
    <property type="match status" value="1"/>
</dbReference>
<dbReference type="Gene3D" id="1.10.10.10">
    <property type="entry name" value="Winged helix-like DNA-binding domain superfamily/Winged helix DNA-binding domain"/>
    <property type="match status" value="1"/>
</dbReference>
<organism evidence="6 7">
    <name type="scientific">Lipingzhangella rawalii</name>
    <dbReference type="NCBI Taxonomy" id="2055835"/>
    <lineage>
        <taxon>Bacteria</taxon>
        <taxon>Bacillati</taxon>
        <taxon>Actinomycetota</taxon>
        <taxon>Actinomycetes</taxon>
        <taxon>Streptosporangiales</taxon>
        <taxon>Nocardiopsidaceae</taxon>
        <taxon>Lipingzhangella</taxon>
    </lineage>
</organism>
<name>A0ABU2H1R7_9ACTN</name>
<evidence type="ECO:0000256" key="4">
    <source>
        <dbReference type="ARBA" id="ARBA00023163"/>
    </source>
</evidence>
<feature type="domain" description="HTH lysR-type" evidence="5">
    <location>
        <begin position="1"/>
        <end position="60"/>
    </location>
</feature>
<dbReference type="InterPro" id="IPR036388">
    <property type="entry name" value="WH-like_DNA-bd_sf"/>
</dbReference>
<keyword evidence="3" id="KW-0238">DNA-binding</keyword>
<dbReference type="SUPFAM" id="SSF53850">
    <property type="entry name" value="Periplasmic binding protein-like II"/>
    <property type="match status" value="1"/>
</dbReference>